<keyword evidence="3" id="KW-0175">Coiled coil</keyword>
<comment type="similarity">
    <text evidence="1">Belongs to the membrane fusion protein (MFP) (TC 8.A.1) family.</text>
</comment>
<dbReference type="Pfam" id="PF25975">
    <property type="entry name" value="CzcB_C"/>
    <property type="match status" value="1"/>
</dbReference>
<dbReference type="Gene3D" id="2.40.30.170">
    <property type="match status" value="1"/>
</dbReference>
<evidence type="ECO:0000256" key="5">
    <source>
        <dbReference type="SAM" id="Phobius"/>
    </source>
</evidence>
<evidence type="ECO:0000256" key="3">
    <source>
        <dbReference type="SAM" id="Coils"/>
    </source>
</evidence>
<keyword evidence="5" id="KW-0472">Membrane</keyword>
<dbReference type="Gene3D" id="2.40.50.100">
    <property type="match status" value="1"/>
</dbReference>
<dbReference type="InterPro" id="IPR058792">
    <property type="entry name" value="Beta-barrel_RND_2"/>
</dbReference>
<evidence type="ECO:0000259" key="7">
    <source>
        <dbReference type="Pfam" id="PF25973"/>
    </source>
</evidence>
<accession>A0A5B9W1N0</accession>
<dbReference type="OrthoDB" id="9806939at2"/>
<proteinExistence type="inferred from homology"/>
<dbReference type="GO" id="GO:0030288">
    <property type="term" value="C:outer membrane-bounded periplasmic space"/>
    <property type="evidence" value="ECO:0007669"/>
    <property type="project" value="TreeGrafter"/>
</dbReference>
<dbReference type="Pfam" id="PF25954">
    <property type="entry name" value="Beta-barrel_RND_2"/>
    <property type="match status" value="1"/>
</dbReference>
<dbReference type="KEGG" id="agv:OJF2_27020"/>
<dbReference type="GO" id="GO:0046914">
    <property type="term" value="F:transition metal ion binding"/>
    <property type="evidence" value="ECO:0007669"/>
    <property type="project" value="TreeGrafter"/>
</dbReference>
<dbReference type="Gene3D" id="2.40.420.20">
    <property type="match status" value="1"/>
</dbReference>
<evidence type="ECO:0000313" key="9">
    <source>
        <dbReference type="EMBL" id="QEH34167.1"/>
    </source>
</evidence>
<dbReference type="PANTHER" id="PTHR30097:SF4">
    <property type="entry name" value="SLR6042 PROTEIN"/>
    <property type="match status" value="1"/>
</dbReference>
<feature type="region of interest" description="Disordered" evidence="4">
    <location>
        <begin position="58"/>
        <end position="84"/>
    </location>
</feature>
<keyword evidence="2" id="KW-0813">Transport</keyword>
<feature type="domain" description="CzcB-like C-terminal circularly permuted SH3-like" evidence="8">
    <location>
        <begin position="501"/>
        <end position="557"/>
    </location>
</feature>
<evidence type="ECO:0000259" key="8">
    <source>
        <dbReference type="Pfam" id="PF25975"/>
    </source>
</evidence>
<dbReference type="InterPro" id="IPR051909">
    <property type="entry name" value="MFP_Cation_Efflux"/>
</dbReference>
<evidence type="ECO:0000313" key="10">
    <source>
        <dbReference type="Proteomes" id="UP000324233"/>
    </source>
</evidence>
<dbReference type="Pfam" id="PF25973">
    <property type="entry name" value="BSH_CzcB"/>
    <property type="match status" value="1"/>
</dbReference>
<evidence type="ECO:0000259" key="6">
    <source>
        <dbReference type="Pfam" id="PF25954"/>
    </source>
</evidence>
<sequence length="573" mass="61355">MSTPVSTGSPAGRTSWNSAFRTRIRGRAALYAAAGVAAAGLGAAGLWYSGAFGGSVQTPEPRAARPAAAASADAGPASTPGGAVRLGADQQRAIGLKVARIEAGDAYDMLTAPGRVAPDETKYAFITPRAAGVVRTVTAHIGQDVKAGDLLATIDSQVVGEARLQLYTLLQSLEIARTQADWQERIHESTMELLDRIRKHESPETISQAMADRAVGDTRQQLMSAYAQYRLALATMSRNRELYAQKLITTKQFETVTAEYEVAQSSYQSLMDQTGFQSQLANTRAQQALRQAEAAVRAAQERLRILGVKSDGTEPDVDRGRVVGVAPTTSPAASVDKLPESKPEPEKILPTETPAVVPPAGMRGPRHADRHGEAPVSTYSIWAPFDGTVLDREMIVPGVAVETIHRIFTLADLSSVWVEASVHESDFNMLARSRGGAVRFRSPAYPGRVFEGKVIYSGDLVEEKSRTVKLLAEAMNPDRLLKPGMFVEVEIRSPRDKPAARVPTSALLTQGSRTFVFVRTGPEEFAPREVVVETPEGELSPVRSGLEAGDEVVTAGGSKLKAMSVQLADASAK</sequence>
<dbReference type="SUPFAM" id="SSF111369">
    <property type="entry name" value="HlyD-like secretion proteins"/>
    <property type="match status" value="1"/>
</dbReference>
<feature type="coiled-coil region" evidence="3">
    <location>
        <begin position="282"/>
        <end position="309"/>
    </location>
</feature>
<dbReference type="InterPro" id="IPR058649">
    <property type="entry name" value="CzcB_C"/>
</dbReference>
<dbReference type="GO" id="GO:0060003">
    <property type="term" value="P:copper ion export"/>
    <property type="evidence" value="ECO:0007669"/>
    <property type="project" value="TreeGrafter"/>
</dbReference>
<feature type="compositionally biased region" description="Low complexity" evidence="4">
    <location>
        <begin position="58"/>
        <end position="83"/>
    </location>
</feature>
<feature type="compositionally biased region" description="Basic and acidic residues" evidence="4">
    <location>
        <begin position="337"/>
        <end position="349"/>
    </location>
</feature>
<dbReference type="GO" id="GO:0022857">
    <property type="term" value="F:transmembrane transporter activity"/>
    <property type="evidence" value="ECO:0007669"/>
    <property type="project" value="InterPro"/>
</dbReference>
<evidence type="ECO:0000256" key="4">
    <source>
        <dbReference type="SAM" id="MobiDB-lite"/>
    </source>
</evidence>
<evidence type="ECO:0000256" key="1">
    <source>
        <dbReference type="ARBA" id="ARBA00009477"/>
    </source>
</evidence>
<organism evidence="9 10">
    <name type="scientific">Aquisphaera giovannonii</name>
    <dbReference type="NCBI Taxonomy" id="406548"/>
    <lineage>
        <taxon>Bacteria</taxon>
        <taxon>Pseudomonadati</taxon>
        <taxon>Planctomycetota</taxon>
        <taxon>Planctomycetia</taxon>
        <taxon>Isosphaerales</taxon>
        <taxon>Isosphaeraceae</taxon>
        <taxon>Aquisphaera</taxon>
    </lineage>
</organism>
<protein>
    <submittedName>
        <fullName evidence="9">Cobalt-zinc-cadmium resistance protein CzcB</fullName>
    </submittedName>
</protein>
<dbReference type="GO" id="GO:0016020">
    <property type="term" value="C:membrane"/>
    <property type="evidence" value="ECO:0007669"/>
    <property type="project" value="InterPro"/>
</dbReference>
<dbReference type="EMBL" id="CP042997">
    <property type="protein sequence ID" value="QEH34167.1"/>
    <property type="molecule type" value="Genomic_DNA"/>
</dbReference>
<evidence type="ECO:0000256" key="2">
    <source>
        <dbReference type="ARBA" id="ARBA00022448"/>
    </source>
</evidence>
<dbReference type="GO" id="GO:0015679">
    <property type="term" value="P:plasma membrane copper ion transport"/>
    <property type="evidence" value="ECO:0007669"/>
    <property type="project" value="TreeGrafter"/>
</dbReference>
<dbReference type="InterPro" id="IPR058647">
    <property type="entry name" value="BSH_CzcB-like"/>
</dbReference>
<feature type="domain" description="CusB-like beta-barrel" evidence="6">
    <location>
        <begin position="415"/>
        <end position="493"/>
    </location>
</feature>
<name>A0A5B9W1N0_9BACT</name>
<dbReference type="Proteomes" id="UP000324233">
    <property type="component" value="Chromosome"/>
</dbReference>
<feature type="transmembrane region" description="Helical" evidence="5">
    <location>
        <begin position="28"/>
        <end position="48"/>
    </location>
</feature>
<feature type="domain" description="CzcB-like barrel-sandwich hybrid" evidence="7">
    <location>
        <begin position="124"/>
        <end position="412"/>
    </location>
</feature>
<reference evidence="9 10" key="1">
    <citation type="submission" date="2019-08" db="EMBL/GenBank/DDBJ databases">
        <title>Deep-cultivation of Planctomycetes and their phenomic and genomic characterization uncovers novel biology.</title>
        <authorList>
            <person name="Wiegand S."/>
            <person name="Jogler M."/>
            <person name="Boedeker C."/>
            <person name="Pinto D."/>
            <person name="Vollmers J."/>
            <person name="Rivas-Marin E."/>
            <person name="Kohn T."/>
            <person name="Peeters S.H."/>
            <person name="Heuer A."/>
            <person name="Rast P."/>
            <person name="Oberbeckmann S."/>
            <person name="Bunk B."/>
            <person name="Jeske O."/>
            <person name="Meyerdierks A."/>
            <person name="Storesund J.E."/>
            <person name="Kallscheuer N."/>
            <person name="Luecker S."/>
            <person name="Lage O.M."/>
            <person name="Pohl T."/>
            <person name="Merkel B.J."/>
            <person name="Hornburger P."/>
            <person name="Mueller R.-W."/>
            <person name="Bruemmer F."/>
            <person name="Labrenz M."/>
            <person name="Spormann A.M."/>
            <person name="Op den Camp H."/>
            <person name="Overmann J."/>
            <person name="Amann R."/>
            <person name="Jetten M.S.M."/>
            <person name="Mascher T."/>
            <person name="Medema M.H."/>
            <person name="Devos D.P."/>
            <person name="Kaster A.-K."/>
            <person name="Ovreas L."/>
            <person name="Rohde M."/>
            <person name="Galperin M.Y."/>
            <person name="Jogler C."/>
        </authorList>
    </citation>
    <scope>NUCLEOTIDE SEQUENCE [LARGE SCALE GENOMIC DNA]</scope>
    <source>
        <strain evidence="9 10">OJF2</strain>
    </source>
</reference>
<keyword evidence="10" id="KW-1185">Reference proteome</keyword>
<dbReference type="NCBIfam" id="TIGR01730">
    <property type="entry name" value="RND_mfp"/>
    <property type="match status" value="1"/>
</dbReference>
<keyword evidence="5" id="KW-0812">Transmembrane</keyword>
<gene>
    <name evidence="9" type="primary">czcB_2</name>
    <name evidence="9" type="ORF">OJF2_27020</name>
</gene>
<dbReference type="RefSeq" id="WP_148594129.1">
    <property type="nucleotide sequence ID" value="NZ_CP042997.1"/>
</dbReference>
<dbReference type="AlphaFoldDB" id="A0A5B9W1N0"/>
<dbReference type="PANTHER" id="PTHR30097">
    <property type="entry name" value="CATION EFFLUX SYSTEM PROTEIN CUSB"/>
    <property type="match status" value="1"/>
</dbReference>
<dbReference type="FunFam" id="2.40.30.170:FF:000010">
    <property type="entry name" value="Efflux RND transporter periplasmic adaptor subunit"/>
    <property type="match status" value="1"/>
</dbReference>
<feature type="region of interest" description="Disordered" evidence="4">
    <location>
        <begin position="316"/>
        <end position="373"/>
    </location>
</feature>
<keyword evidence="5" id="KW-1133">Transmembrane helix</keyword>
<dbReference type="InterPro" id="IPR006143">
    <property type="entry name" value="RND_pump_MFP"/>
</dbReference>